<evidence type="ECO:0000313" key="1">
    <source>
        <dbReference type="EMBL" id="KAH7922123.1"/>
    </source>
</evidence>
<keyword evidence="2" id="KW-1185">Reference proteome</keyword>
<comment type="caution">
    <text evidence="1">The sequence shown here is derived from an EMBL/GenBank/DDBJ whole genome shotgun (WGS) entry which is preliminary data.</text>
</comment>
<organism evidence="1 2">
    <name type="scientific">Leucogyrophana mollusca</name>
    <dbReference type="NCBI Taxonomy" id="85980"/>
    <lineage>
        <taxon>Eukaryota</taxon>
        <taxon>Fungi</taxon>
        <taxon>Dikarya</taxon>
        <taxon>Basidiomycota</taxon>
        <taxon>Agaricomycotina</taxon>
        <taxon>Agaricomycetes</taxon>
        <taxon>Agaricomycetidae</taxon>
        <taxon>Boletales</taxon>
        <taxon>Boletales incertae sedis</taxon>
        <taxon>Leucogyrophana</taxon>
    </lineage>
</organism>
<sequence>MSASPFPALRIVTSVLEGSAILLTLFRMWYRFSIRRFSWEDAWAAIAMLCAIACLVSYWVQLEAPGRISIIAFWVYSLSFACVVWAVRMSVLCSITRLIHPATTSRLISLSVTALFTLLWGGIVVWKAVRCGSNRDWYHSSSRSCPMPRSNDIYELSTDVVSDTILVVLPLRMLWDVKLPTKHQRRMILCIFSSSIIVSLTSLFRAIYRLTHKGSLTITTSNFEVALCLIVCNLLVVVTYLYRVFRKSEDGDDSDSDTENSGNSESHPHTSPVTALYLTTASVKSRSSYLSLS</sequence>
<evidence type="ECO:0000313" key="2">
    <source>
        <dbReference type="Proteomes" id="UP000790709"/>
    </source>
</evidence>
<dbReference type="EMBL" id="MU266497">
    <property type="protein sequence ID" value="KAH7922123.1"/>
    <property type="molecule type" value="Genomic_DNA"/>
</dbReference>
<proteinExistence type="predicted"/>
<accession>A0ACB8BBC7</accession>
<dbReference type="Proteomes" id="UP000790709">
    <property type="component" value="Unassembled WGS sequence"/>
</dbReference>
<protein>
    <submittedName>
        <fullName evidence="1">Uncharacterized protein</fullName>
    </submittedName>
</protein>
<gene>
    <name evidence="1" type="ORF">BV22DRAFT_1095167</name>
</gene>
<name>A0ACB8BBC7_9AGAM</name>
<reference evidence="1" key="1">
    <citation type="journal article" date="2021" name="New Phytol.">
        <title>Evolutionary innovations through gain and loss of genes in the ectomycorrhizal Boletales.</title>
        <authorList>
            <person name="Wu G."/>
            <person name="Miyauchi S."/>
            <person name="Morin E."/>
            <person name="Kuo A."/>
            <person name="Drula E."/>
            <person name="Varga T."/>
            <person name="Kohler A."/>
            <person name="Feng B."/>
            <person name="Cao Y."/>
            <person name="Lipzen A."/>
            <person name="Daum C."/>
            <person name="Hundley H."/>
            <person name="Pangilinan J."/>
            <person name="Johnson J."/>
            <person name="Barry K."/>
            <person name="LaButti K."/>
            <person name="Ng V."/>
            <person name="Ahrendt S."/>
            <person name="Min B."/>
            <person name="Choi I.G."/>
            <person name="Park H."/>
            <person name="Plett J.M."/>
            <person name="Magnuson J."/>
            <person name="Spatafora J.W."/>
            <person name="Nagy L.G."/>
            <person name="Henrissat B."/>
            <person name="Grigoriev I.V."/>
            <person name="Yang Z.L."/>
            <person name="Xu J."/>
            <person name="Martin F.M."/>
        </authorList>
    </citation>
    <scope>NUCLEOTIDE SEQUENCE</scope>
    <source>
        <strain evidence="1">KUC20120723A-06</strain>
    </source>
</reference>